<dbReference type="PROSITE" id="PS51257">
    <property type="entry name" value="PROKAR_LIPOPROTEIN"/>
    <property type="match status" value="1"/>
</dbReference>
<dbReference type="OrthoDB" id="1094477at2"/>
<evidence type="ECO:0008006" key="10">
    <source>
        <dbReference type="Google" id="ProtNLM"/>
    </source>
</evidence>
<dbReference type="eggNOG" id="COG2956">
    <property type="taxonomic scope" value="Bacteria"/>
</dbReference>
<reference evidence="8 9" key="1">
    <citation type="journal article" date="2013" name="Genome Announc.">
        <title>The Draft Genome Sequence of Sphingomonas paucimobilis Strain HER1398 (Proteobacteria), Host to the Giant PAU Phage, Indicates That It Is a Member of the Genus Sphingobacterium (Bacteroidetes).</title>
        <authorList>
            <person name="White R.A.III."/>
            <person name="Suttle C.A."/>
        </authorList>
    </citation>
    <scope>NUCLEOTIDE SEQUENCE [LARGE SCALE GENOMIC DNA]</scope>
    <source>
        <strain evidence="8 9">HER1398</strain>
    </source>
</reference>
<dbReference type="PATRIC" id="fig|1346330.5.peg.2169"/>
<dbReference type="Pfam" id="PF14322">
    <property type="entry name" value="SusD-like_3"/>
    <property type="match status" value="1"/>
</dbReference>
<evidence type="ECO:0000259" key="6">
    <source>
        <dbReference type="Pfam" id="PF07980"/>
    </source>
</evidence>
<feature type="domain" description="SusD-like N-terminal" evidence="7">
    <location>
        <begin position="70"/>
        <end position="233"/>
    </location>
</feature>
<keyword evidence="4" id="KW-0472">Membrane</keyword>
<keyword evidence="5" id="KW-0998">Cell outer membrane</keyword>
<comment type="caution">
    <text evidence="8">The sequence shown here is derived from an EMBL/GenBank/DDBJ whole genome shotgun (WGS) entry which is preliminary data.</text>
</comment>
<gene>
    <name evidence="8" type="ORF">M472_08655</name>
</gene>
<evidence type="ECO:0000256" key="5">
    <source>
        <dbReference type="ARBA" id="ARBA00023237"/>
    </source>
</evidence>
<organism evidence="8 9">
    <name type="scientific">Sphingobacterium paucimobilis HER1398</name>
    <dbReference type="NCBI Taxonomy" id="1346330"/>
    <lineage>
        <taxon>Bacteria</taxon>
        <taxon>Pseudomonadati</taxon>
        <taxon>Bacteroidota</taxon>
        <taxon>Sphingobacteriia</taxon>
        <taxon>Sphingobacteriales</taxon>
        <taxon>Sphingobacteriaceae</taxon>
        <taxon>Sphingobacterium</taxon>
    </lineage>
</organism>
<dbReference type="AlphaFoldDB" id="U2J845"/>
<dbReference type="Gene3D" id="1.25.40.390">
    <property type="match status" value="1"/>
</dbReference>
<feature type="domain" description="RagB/SusD" evidence="6">
    <location>
        <begin position="331"/>
        <end position="475"/>
    </location>
</feature>
<evidence type="ECO:0000256" key="3">
    <source>
        <dbReference type="ARBA" id="ARBA00022729"/>
    </source>
</evidence>
<evidence type="ECO:0000256" key="2">
    <source>
        <dbReference type="ARBA" id="ARBA00006275"/>
    </source>
</evidence>
<evidence type="ECO:0000256" key="1">
    <source>
        <dbReference type="ARBA" id="ARBA00004442"/>
    </source>
</evidence>
<dbReference type="InterPro" id="IPR011990">
    <property type="entry name" value="TPR-like_helical_dom_sf"/>
</dbReference>
<dbReference type="InterPro" id="IPR012944">
    <property type="entry name" value="SusD_RagB_dom"/>
</dbReference>
<keyword evidence="3" id="KW-0732">Signal</keyword>
<dbReference type="EMBL" id="ATDL01000015">
    <property type="protein sequence ID" value="ERJ58838.1"/>
    <property type="molecule type" value="Genomic_DNA"/>
</dbReference>
<comment type="similarity">
    <text evidence="2">Belongs to the SusD family.</text>
</comment>
<accession>U2J845</accession>
<dbReference type="InterPro" id="IPR033985">
    <property type="entry name" value="SusD-like_N"/>
</dbReference>
<evidence type="ECO:0000313" key="9">
    <source>
        <dbReference type="Proteomes" id="UP000016584"/>
    </source>
</evidence>
<dbReference type="Proteomes" id="UP000016584">
    <property type="component" value="Unassembled WGS sequence"/>
</dbReference>
<dbReference type="STRING" id="1346330.M472_08655"/>
<proteinExistence type="inferred from homology"/>
<name>U2J845_9SPHI</name>
<dbReference type="Pfam" id="PF07980">
    <property type="entry name" value="SusD_RagB"/>
    <property type="match status" value="1"/>
</dbReference>
<dbReference type="GO" id="GO:0009279">
    <property type="term" value="C:cell outer membrane"/>
    <property type="evidence" value="ECO:0007669"/>
    <property type="project" value="UniProtKB-SubCell"/>
</dbReference>
<comment type="subcellular location">
    <subcellularLocation>
        <location evidence="1">Cell outer membrane</location>
    </subcellularLocation>
</comment>
<evidence type="ECO:0000259" key="7">
    <source>
        <dbReference type="Pfam" id="PF14322"/>
    </source>
</evidence>
<dbReference type="SUPFAM" id="SSF48452">
    <property type="entry name" value="TPR-like"/>
    <property type="match status" value="1"/>
</dbReference>
<keyword evidence="9" id="KW-1185">Reference proteome</keyword>
<protein>
    <recommendedName>
        <fullName evidence="10">RagB/SusD family nutrient uptake outer membrane protein</fullName>
    </recommendedName>
</protein>
<dbReference type="RefSeq" id="WP_021070331.1">
    <property type="nucleotide sequence ID" value="NZ_ATDL01000015.1"/>
</dbReference>
<evidence type="ECO:0000313" key="8">
    <source>
        <dbReference type="EMBL" id="ERJ58838.1"/>
    </source>
</evidence>
<sequence length="489" mass="56519">MTRTNIFKYLTIGVIALGLTSCDKFLEKSDKDLLIPETVEQYRQILRGDAYSSDYQKIFNWIHFMDDDIEVYFGDLTKDATSSVNNNKAVFLWDKELENEINLKDGSYGACYKHILACNVILNTVEMTGAESDRNLLMAQAHVLRAYYYFTLVNLYAKPYNQATAATDPGVSIWLESKPSLERLSRATVAETYALINSDMAKALDLFKRADKPNNNFEITEEAALFLAGRIALYMEDFDAVISYGNELMRKNSLLYDITASGITFGKTSFSFIAQRTNPELIFNFGDVQLPYNYIYSLSGKGTGPFFQVSQRSENNLLSLYTPEDQRLKAFFDATTQYLPIKFSRTPSFAKGEAWRVAEVYLNMAEAYLRKASPNPTEALQLLNELRRHRITNYVNLTEGDFQSNEALLKMVWEERRRELCFEECHRWWDLRRQGMPELKHVMYYKGGNTETYRLKKGDANYTLEIPRAERDYNPTIQLNNREEKTPEN</sequence>
<evidence type="ECO:0000256" key="4">
    <source>
        <dbReference type="ARBA" id="ARBA00023136"/>
    </source>
</evidence>